<comment type="caution">
    <text evidence="2">The sequence shown here is derived from an EMBL/GenBank/DDBJ whole genome shotgun (WGS) entry which is preliminary data.</text>
</comment>
<sequence>MTRRLRRGRPGSQGVERIARRELDKALKDLTGDWPPEDEVVHRARKRLKNARSALRLARATLGDDLYQRENQALRDVARPLSEVRDATVMVQSLEGLELNGAGDVERLREQLRANQRRVRRKVLADRRAAAPLVIALRESRRRVDRARPVRHGWAAIGPGLRRTYRAGRRGFAAAQKSPTADRLHEWRKQTKYWWNILRILEPIAPRALKKLADQAHRLSDHLGEDHDLVVLRRRSTEPRTALMPSTRAAVLERIDRRREALQKSAMALGAIVYQHRPRNVERRLHRRWRAWRSA</sequence>
<dbReference type="SMART" id="SM00880">
    <property type="entry name" value="CHAD"/>
    <property type="match status" value="1"/>
</dbReference>
<dbReference type="Proteomes" id="UP000319836">
    <property type="component" value="Unassembled WGS sequence"/>
</dbReference>
<dbReference type="Pfam" id="PF05235">
    <property type="entry name" value="CHAD"/>
    <property type="match status" value="1"/>
</dbReference>
<evidence type="ECO:0000313" key="2">
    <source>
        <dbReference type="EMBL" id="TMQ70749.1"/>
    </source>
</evidence>
<organism evidence="2 3">
    <name type="scientific">Eiseniibacteriota bacterium</name>
    <dbReference type="NCBI Taxonomy" id="2212470"/>
    <lineage>
        <taxon>Bacteria</taxon>
        <taxon>Candidatus Eiseniibacteriota</taxon>
    </lineage>
</organism>
<protein>
    <submittedName>
        <fullName evidence="2">CHAD domain-containing protein</fullName>
    </submittedName>
</protein>
<proteinExistence type="predicted"/>
<dbReference type="PANTHER" id="PTHR39339:SF1">
    <property type="entry name" value="CHAD DOMAIN-CONTAINING PROTEIN"/>
    <property type="match status" value="1"/>
</dbReference>
<dbReference type="InterPro" id="IPR038186">
    <property type="entry name" value="CHAD_dom_sf"/>
</dbReference>
<dbReference type="AlphaFoldDB" id="A0A538U4V6"/>
<accession>A0A538U4V6</accession>
<dbReference type="InterPro" id="IPR007899">
    <property type="entry name" value="CHAD_dom"/>
</dbReference>
<reference evidence="2 3" key="1">
    <citation type="journal article" date="2019" name="Nat. Microbiol.">
        <title>Mediterranean grassland soil C-N compound turnover is dependent on rainfall and depth, and is mediated by genomically divergent microorganisms.</title>
        <authorList>
            <person name="Diamond S."/>
            <person name="Andeer P.F."/>
            <person name="Li Z."/>
            <person name="Crits-Christoph A."/>
            <person name="Burstein D."/>
            <person name="Anantharaman K."/>
            <person name="Lane K.R."/>
            <person name="Thomas B.C."/>
            <person name="Pan C."/>
            <person name="Northen T.R."/>
            <person name="Banfield J.F."/>
        </authorList>
    </citation>
    <scope>NUCLEOTIDE SEQUENCE [LARGE SCALE GENOMIC DNA]</scope>
    <source>
        <strain evidence="2">WS_10</strain>
    </source>
</reference>
<feature type="domain" description="CHAD" evidence="1">
    <location>
        <begin position="8"/>
        <end position="274"/>
    </location>
</feature>
<dbReference type="Gene3D" id="1.40.20.10">
    <property type="entry name" value="CHAD domain"/>
    <property type="match status" value="1"/>
</dbReference>
<evidence type="ECO:0000259" key="1">
    <source>
        <dbReference type="PROSITE" id="PS51708"/>
    </source>
</evidence>
<gene>
    <name evidence="2" type="ORF">E6K80_07525</name>
</gene>
<name>A0A538U4V6_UNCEI</name>
<dbReference type="PANTHER" id="PTHR39339">
    <property type="entry name" value="SLR1444 PROTEIN"/>
    <property type="match status" value="1"/>
</dbReference>
<dbReference type="EMBL" id="VBPA01000183">
    <property type="protein sequence ID" value="TMQ70749.1"/>
    <property type="molecule type" value="Genomic_DNA"/>
</dbReference>
<dbReference type="PROSITE" id="PS51708">
    <property type="entry name" value="CHAD"/>
    <property type="match status" value="1"/>
</dbReference>
<evidence type="ECO:0000313" key="3">
    <source>
        <dbReference type="Proteomes" id="UP000319836"/>
    </source>
</evidence>